<dbReference type="AlphaFoldDB" id="A0A8B6X1M3"/>
<name>A0A8B6X1M3_9BURK</name>
<organism evidence="1 2">
    <name type="scientific">Derxia gummosa DSM 723</name>
    <dbReference type="NCBI Taxonomy" id="1121388"/>
    <lineage>
        <taxon>Bacteria</taxon>
        <taxon>Pseudomonadati</taxon>
        <taxon>Pseudomonadota</taxon>
        <taxon>Betaproteobacteria</taxon>
        <taxon>Burkholderiales</taxon>
        <taxon>Alcaligenaceae</taxon>
        <taxon>Derxia</taxon>
    </lineage>
</organism>
<proteinExistence type="predicted"/>
<evidence type="ECO:0000313" key="2">
    <source>
        <dbReference type="RefSeq" id="WP_028310254.1"/>
    </source>
</evidence>
<protein>
    <submittedName>
        <fullName evidence="2">DUF3579 domain-containing protein</fullName>
    </submittedName>
</protein>
<accession>A0A8B6X1M3</accession>
<dbReference type="InterPro" id="IPR021969">
    <property type="entry name" value="DUF3579"/>
</dbReference>
<evidence type="ECO:0000313" key="1">
    <source>
        <dbReference type="Proteomes" id="UP000675920"/>
    </source>
</evidence>
<dbReference type="Pfam" id="PF12112">
    <property type="entry name" value="DUF3579"/>
    <property type="match status" value="1"/>
</dbReference>
<dbReference type="RefSeq" id="WP_028310254.1">
    <property type="nucleotide sequence ID" value="NZ_AXWS01000007.1"/>
</dbReference>
<dbReference type="Gene3D" id="3.30.70.2340">
    <property type="entry name" value="Uncharacterised protein PF12112 family, DUF3579"/>
    <property type="match status" value="1"/>
</dbReference>
<sequence length="110" mass="12068">MADPIPNSIRQVVILGKTQDGKTFRPSDWAERLCGVMSPFRPNAGRGVQSHIGYSPYVRPSFQDGIKCVIVDTRLRDIEPMALQFVLNFAADNNLQTISSSQPPAPAEPA</sequence>
<reference evidence="2" key="1">
    <citation type="submission" date="2025-08" db="UniProtKB">
        <authorList>
            <consortium name="RefSeq"/>
        </authorList>
    </citation>
    <scope>IDENTIFICATION</scope>
</reference>
<dbReference type="Proteomes" id="UP000675920">
    <property type="component" value="Unplaced"/>
</dbReference>
<keyword evidence="1" id="KW-1185">Reference proteome</keyword>